<dbReference type="InterPro" id="IPR050792">
    <property type="entry name" value="ADP-ribosylglycohydrolase"/>
</dbReference>
<keyword evidence="2" id="KW-0378">Hydrolase</keyword>
<dbReference type="InterPro" id="IPR005502">
    <property type="entry name" value="Ribosyl_crysJ1"/>
</dbReference>
<feature type="binding site" evidence="1">
    <location>
        <position position="477"/>
    </location>
    <ligand>
        <name>Mg(2+)</name>
        <dbReference type="ChEBI" id="CHEBI:18420"/>
        <label>1</label>
    </ligand>
</feature>
<dbReference type="InterPro" id="IPR036705">
    <property type="entry name" value="Ribosyl_crysJ1_sf"/>
</dbReference>
<dbReference type="GO" id="GO:0046872">
    <property type="term" value="F:metal ion binding"/>
    <property type="evidence" value="ECO:0007669"/>
    <property type="project" value="UniProtKB-KW"/>
</dbReference>
<feature type="binding site" evidence="1">
    <location>
        <position position="73"/>
    </location>
    <ligand>
        <name>Mg(2+)</name>
        <dbReference type="ChEBI" id="CHEBI:18420"/>
        <label>1</label>
    </ligand>
</feature>
<keyword evidence="3" id="KW-1185">Reference proteome</keyword>
<dbReference type="EMBL" id="MCFF01000001">
    <property type="protein sequence ID" value="ORZ28780.1"/>
    <property type="molecule type" value="Genomic_DNA"/>
</dbReference>
<name>A0A1Y2H2I3_9FUNG</name>
<keyword evidence="1" id="KW-0479">Metal-binding</keyword>
<feature type="binding site" evidence="1">
    <location>
        <position position="478"/>
    </location>
    <ligand>
        <name>Mg(2+)</name>
        <dbReference type="ChEBI" id="CHEBI:18420"/>
        <label>1</label>
    </ligand>
</feature>
<evidence type="ECO:0000313" key="2">
    <source>
        <dbReference type="EMBL" id="ORZ28780.1"/>
    </source>
</evidence>
<dbReference type="AlphaFoldDB" id="A0A1Y2H2I3"/>
<dbReference type="GO" id="GO:0016787">
    <property type="term" value="F:hydrolase activity"/>
    <property type="evidence" value="ECO:0007669"/>
    <property type="project" value="UniProtKB-KW"/>
</dbReference>
<evidence type="ECO:0000256" key="1">
    <source>
        <dbReference type="PIRSR" id="PIRSR605502-1"/>
    </source>
</evidence>
<dbReference type="Pfam" id="PF03747">
    <property type="entry name" value="ADP_ribosyl_GH"/>
    <property type="match status" value="2"/>
</dbReference>
<gene>
    <name evidence="2" type="ORF">BCR41DRAFT_344061</name>
</gene>
<dbReference type="GeneID" id="33564258"/>
<sequence>MVTLTREQIKDRILGCLFGNAVGDAYGLATEFMSKETARKRYGNGPIAFGLDPGYPIWIDYHRSKWERNDFTDDTDQMLLILQSLQQTQDGRLHAANFSKRLKEWSIIGFPELGTPPRGIGYTVGSTLSHSDFRYNPHKAAFDIWDSKGRTLAANGAVMRTSVLGIESFWDEARVVENALAAAKVTHADPRSVVSALIASVLISRLLRGGGVDIDQDSAHVWNARLQQAQYKQELLDYLRRGSYIQGEQSSNPAYEPETEQNLFKNKDKNAIAESRLQSAMAAWTSSPDTATRSFGLGIVEKVANFVKGTPAAASPDNWNTGRPTVQLRKNIGWGGIDQVGGSQPMTALARSVVNDYIFLLRETDLIPSTIRIENSAQGNNALDGSEQIQQAHDKTLASIQDKWAYELESHCFPNNLAQLDLGEGSTMGYTFKCVGVGFYAVTRHEDPQPIDSAYNGPAGLFRGIMEQVTLEAGDADTNGAVVGSLLGARFGIEKGIPSSWWTELRHFEWLNHEVNDFAERVLLMYEDHEQRLQRQQQQDTQQ</sequence>
<feature type="binding site" evidence="1">
    <location>
        <position position="475"/>
    </location>
    <ligand>
        <name>Mg(2+)</name>
        <dbReference type="ChEBI" id="CHEBI:18420"/>
        <label>1</label>
    </ligand>
</feature>
<dbReference type="PANTHER" id="PTHR16222:SF28">
    <property type="entry name" value="ADP-RIBOSYLGLYCOHYDROLASE"/>
    <property type="match status" value="1"/>
</dbReference>
<proteinExistence type="predicted"/>
<dbReference type="RefSeq" id="XP_021886453.1">
    <property type="nucleotide sequence ID" value="XM_022022414.1"/>
</dbReference>
<dbReference type="STRING" id="64571.A0A1Y2H2I3"/>
<dbReference type="SUPFAM" id="SSF101478">
    <property type="entry name" value="ADP-ribosylglycohydrolase"/>
    <property type="match status" value="2"/>
</dbReference>
<dbReference type="OrthoDB" id="2021138at2759"/>
<dbReference type="InParanoid" id="A0A1Y2H2I3"/>
<dbReference type="Gene3D" id="1.10.4080.10">
    <property type="entry name" value="ADP-ribosylation/Crystallin J1"/>
    <property type="match status" value="2"/>
</dbReference>
<dbReference type="PANTHER" id="PTHR16222">
    <property type="entry name" value="ADP-RIBOSYLGLYCOHYDROLASE"/>
    <property type="match status" value="1"/>
</dbReference>
<evidence type="ECO:0000313" key="3">
    <source>
        <dbReference type="Proteomes" id="UP000193648"/>
    </source>
</evidence>
<accession>A0A1Y2H2I3</accession>
<reference evidence="2 3" key="1">
    <citation type="submission" date="2016-07" db="EMBL/GenBank/DDBJ databases">
        <title>Pervasive Adenine N6-methylation of Active Genes in Fungi.</title>
        <authorList>
            <consortium name="DOE Joint Genome Institute"/>
            <person name="Mondo S.J."/>
            <person name="Dannebaum R.O."/>
            <person name="Kuo R.C."/>
            <person name="Labutti K."/>
            <person name="Haridas S."/>
            <person name="Kuo A."/>
            <person name="Salamov A."/>
            <person name="Ahrendt S.R."/>
            <person name="Lipzen A."/>
            <person name="Sullivan W."/>
            <person name="Andreopoulos W.B."/>
            <person name="Clum A."/>
            <person name="Lindquist E."/>
            <person name="Daum C."/>
            <person name="Ramamoorthy G.K."/>
            <person name="Gryganskyi A."/>
            <person name="Culley D."/>
            <person name="Magnuson J.K."/>
            <person name="James T.Y."/>
            <person name="O'Malley M.A."/>
            <person name="Stajich J.E."/>
            <person name="Spatafora J.W."/>
            <person name="Visel A."/>
            <person name="Grigoriev I.V."/>
        </authorList>
    </citation>
    <scope>NUCLEOTIDE SEQUENCE [LARGE SCALE GENOMIC DNA]</scope>
    <source>
        <strain evidence="2 3">NRRL 3116</strain>
    </source>
</reference>
<comment type="cofactor">
    <cofactor evidence="1">
        <name>Mg(2+)</name>
        <dbReference type="ChEBI" id="CHEBI:18420"/>
    </cofactor>
    <text evidence="1">Binds 2 magnesium ions per subunit.</text>
</comment>
<dbReference type="Proteomes" id="UP000193648">
    <property type="component" value="Unassembled WGS sequence"/>
</dbReference>
<feature type="binding site" evidence="1">
    <location>
        <position position="72"/>
    </location>
    <ligand>
        <name>Mg(2+)</name>
        <dbReference type="ChEBI" id="CHEBI:18420"/>
        <label>1</label>
    </ligand>
</feature>
<feature type="binding site" evidence="1">
    <location>
        <position position="74"/>
    </location>
    <ligand>
        <name>Mg(2+)</name>
        <dbReference type="ChEBI" id="CHEBI:18420"/>
        <label>1</label>
    </ligand>
</feature>
<comment type="caution">
    <text evidence="2">The sequence shown here is derived from an EMBL/GenBank/DDBJ whole genome shotgun (WGS) entry which is preliminary data.</text>
</comment>
<organism evidence="2 3">
    <name type="scientific">Lobosporangium transversale</name>
    <dbReference type="NCBI Taxonomy" id="64571"/>
    <lineage>
        <taxon>Eukaryota</taxon>
        <taxon>Fungi</taxon>
        <taxon>Fungi incertae sedis</taxon>
        <taxon>Mucoromycota</taxon>
        <taxon>Mortierellomycotina</taxon>
        <taxon>Mortierellomycetes</taxon>
        <taxon>Mortierellales</taxon>
        <taxon>Mortierellaceae</taxon>
        <taxon>Lobosporangium</taxon>
    </lineage>
</organism>
<keyword evidence="1" id="KW-0460">Magnesium</keyword>
<protein>
    <submittedName>
        <fullName evidence="2">ADP-ribosylglycohydrolase-domain-containing protein</fullName>
    </submittedName>
</protein>